<dbReference type="InterPro" id="IPR050640">
    <property type="entry name" value="Bact_2-comp_sensor_kinase"/>
</dbReference>
<dbReference type="InterPro" id="IPR036890">
    <property type="entry name" value="HATPase_C_sf"/>
</dbReference>
<evidence type="ECO:0000256" key="3">
    <source>
        <dbReference type="ARBA" id="ARBA00012438"/>
    </source>
</evidence>
<evidence type="ECO:0000256" key="12">
    <source>
        <dbReference type="ARBA" id="ARBA00023012"/>
    </source>
</evidence>
<dbReference type="Gene3D" id="6.10.340.10">
    <property type="match status" value="1"/>
</dbReference>
<evidence type="ECO:0000313" key="18">
    <source>
        <dbReference type="Proteomes" id="UP001197795"/>
    </source>
</evidence>
<dbReference type="RefSeq" id="WP_227732863.1">
    <property type="nucleotide sequence ID" value="NZ_JAJEPV010000008.1"/>
</dbReference>
<sequence>MKHFNLYHKFALTMILLGLLPMLLLATFIANKMIRDYSRALSAQYDQASEYVLSSMESVFDNYNTISKMPYFYNMGVGNGADSYLSFDHFRKILTGEEYEAESMETDRQRDMQGFLQYLQSVDNYINSVHVLADQENGQRLSFHYSVYNTFFSNEGKFEELVSYEGLDRENKNLILIPPHTTAYYYGEPEQVFTIARNYFDLRGSVGHTPYVATIFIDVDLKRIEKIFQSVDFVSNEQIYVVDEDGKCFYSNDEEVIGSNLTQKLQEIQKDKNWFVVSSDGKKYGLSVYICMDAGVAFSNIRNMQRLMYGCIFLSILLLFAGSFYFSDRLTKPMQRLVNQMKKVGKGNFDIEIPVQSSDEIGTLAESFNEMSRELKKYIDQSYLAQIRQNEAELTALKSQIYPHFLYNTLEIIRMTALEDEEKSKVPEMIEALSQQIHYIIGPMQDLVPLEQEIDIVRKYVYLLNCRISGKVKLMVNAQGASMIQVPKLILQPLVENAYVHGIKPKQGSGSIMIEAHRKEDTLEISVMDNGVGMDQDSIDKILQLLQGDAPGIKNQYNWQSIGLKNVHDRIRYLYGEEYGIQITSTVGVGTMISVILPWNTEEKGENPDDKDDIGG</sequence>
<comment type="caution">
    <text evidence="17">The sequence shown here is derived from an EMBL/GenBank/DDBJ whole genome shotgun (WGS) entry which is preliminary data.</text>
</comment>
<dbReference type="AlphaFoldDB" id="A0AAE3D611"/>
<keyword evidence="8" id="KW-0547">Nucleotide-binding</keyword>
<dbReference type="GO" id="GO:0005886">
    <property type="term" value="C:plasma membrane"/>
    <property type="evidence" value="ECO:0007669"/>
    <property type="project" value="UniProtKB-SubCell"/>
</dbReference>
<keyword evidence="10" id="KW-0067">ATP-binding</keyword>
<evidence type="ECO:0000256" key="7">
    <source>
        <dbReference type="ARBA" id="ARBA00022692"/>
    </source>
</evidence>
<gene>
    <name evidence="17" type="ORF">LKD75_04870</name>
</gene>
<comment type="subcellular location">
    <subcellularLocation>
        <location evidence="2">Cell membrane</location>
        <topology evidence="2">Multi-pass membrane protein</topology>
    </subcellularLocation>
</comment>
<evidence type="ECO:0000256" key="1">
    <source>
        <dbReference type="ARBA" id="ARBA00000085"/>
    </source>
</evidence>
<evidence type="ECO:0000256" key="13">
    <source>
        <dbReference type="ARBA" id="ARBA00023136"/>
    </source>
</evidence>
<dbReference type="InterPro" id="IPR003660">
    <property type="entry name" value="HAMP_dom"/>
</dbReference>
<evidence type="ECO:0000256" key="9">
    <source>
        <dbReference type="ARBA" id="ARBA00022777"/>
    </source>
</evidence>
<dbReference type="Pfam" id="PF02518">
    <property type="entry name" value="HATPase_c"/>
    <property type="match status" value="1"/>
</dbReference>
<evidence type="ECO:0000259" key="15">
    <source>
        <dbReference type="PROSITE" id="PS50109"/>
    </source>
</evidence>
<keyword evidence="13 14" id="KW-0472">Membrane</keyword>
<evidence type="ECO:0000256" key="11">
    <source>
        <dbReference type="ARBA" id="ARBA00022989"/>
    </source>
</evidence>
<comment type="catalytic activity">
    <reaction evidence="1">
        <text>ATP + protein L-histidine = ADP + protein N-phospho-L-histidine.</text>
        <dbReference type="EC" id="2.7.13.3"/>
    </reaction>
</comment>
<evidence type="ECO:0000256" key="6">
    <source>
        <dbReference type="ARBA" id="ARBA00022679"/>
    </source>
</evidence>
<feature type="domain" description="HAMP" evidence="16">
    <location>
        <begin position="328"/>
        <end position="380"/>
    </location>
</feature>
<feature type="transmembrane region" description="Helical" evidence="14">
    <location>
        <begin position="6"/>
        <end position="30"/>
    </location>
</feature>
<dbReference type="Gene3D" id="3.30.565.10">
    <property type="entry name" value="Histidine kinase-like ATPase, C-terminal domain"/>
    <property type="match status" value="1"/>
</dbReference>
<keyword evidence="18" id="KW-1185">Reference proteome</keyword>
<reference evidence="17 18" key="1">
    <citation type="submission" date="2021-10" db="EMBL/GenBank/DDBJ databases">
        <title>Anaerobic single-cell dispensing facilitates the cultivation of human gut bacteria.</title>
        <authorList>
            <person name="Afrizal A."/>
        </authorList>
    </citation>
    <scope>NUCLEOTIDE SEQUENCE [LARGE SCALE GENOMIC DNA]</scope>
    <source>
        <strain evidence="17 18">CLA-AA-H273</strain>
    </source>
</reference>
<evidence type="ECO:0000313" key="17">
    <source>
        <dbReference type="EMBL" id="MCC2118933.1"/>
    </source>
</evidence>
<dbReference type="GO" id="GO:0005524">
    <property type="term" value="F:ATP binding"/>
    <property type="evidence" value="ECO:0007669"/>
    <property type="project" value="UniProtKB-KW"/>
</dbReference>
<evidence type="ECO:0000256" key="8">
    <source>
        <dbReference type="ARBA" id="ARBA00022741"/>
    </source>
</evidence>
<dbReference type="InterPro" id="IPR003594">
    <property type="entry name" value="HATPase_dom"/>
</dbReference>
<dbReference type="PANTHER" id="PTHR34220">
    <property type="entry name" value="SENSOR HISTIDINE KINASE YPDA"/>
    <property type="match status" value="1"/>
</dbReference>
<dbReference type="InterPro" id="IPR005467">
    <property type="entry name" value="His_kinase_dom"/>
</dbReference>
<feature type="domain" description="Histidine kinase" evidence="15">
    <location>
        <begin position="401"/>
        <end position="601"/>
    </location>
</feature>
<accession>A0AAE3D611</accession>
<dbReference type="SMART" id="SM00304">
    <property type="entry name" value="HAMP"/>
    <property type="match status" value="1"/>
</dbReference>
<organism evidence="17 18">
    <name type="scientific">Waltera acetigignens</name>
    <dbReference type="NCBI Taxonomy" id="2981769"/>
    <lineage>
        <taxon>Bacteria</taxon>
        <taxon>Bacillati</taxon>
        <taxon>Bacillota</taxon>
        <taxon>Clostridia</taxon>
        <taxon>Lachnospirales</taxon>
        <taxon>Lachnospiraceae</taxon>
        <taxon>Waltera</taxon>
    </lineage>
</organism>
<dbReference type="Proteomes" id="UP001197795">
    <property type="component" value="Unassembled WGS sequence"/>
</dbReference>
<dbReference type="SUPFAM" id="SSF55874">
    <property type="entry name" value="ATPase domain of HSP90 chaperone/DNA topoisomerase II/histidine kinase"/>
    <property type="match status" value="1"/>
</dbReference>
<keyword evidence="11 14" id="KW-1133">Transmembrane helix</keyword>
<feature type="transmembrane region" description="Helical" evidence="14">
    <location>
        <begin position="307"/>
        <end position="326"/>
    </location>
</feature>
<dbReference type="InterPro" id="IPR010559">
    <property type="entry name" value="Sig_transdc_His_kin_internal"/>
</dbReference>
<keyword evidence="12" id="KW-0902">Two-component regulatory system</keyword>
<dbReference type="Pfam" id="PF00672">
    <property type="entry name" value="HAMP"/>
    <property type="match status" value="1"/>
</dbReference>
<keyword evidence="5" id="KW-0597">Phosphoprotein</keyword>
<evidence type="ECO:0000256" key="14">
    <source>
        <dbReference type="SAM" id="Phobius"/>
    </source>
</evidence>
<dbReference type="EMBL" id="JAJEPV010000008">
    <property type="protein sequence ID" value="MCC2118933.1"/>
    <property type="molecule type" value="Genomic_DNA"/>
</dbReference>
<evidence type="ECO:0000256" key="10">
    <source>
        <dbReference type="ARBA" id="ARBA00022840"/>
    </source>
</evidence>
<dbReference type="PANTHER" id="PTHR34220:SF11">
    <property type="entry name" value="SENSOR PROTEIN KINASE HPTS"/>
    <property type="match status" value="1"/>
</dbReference>
<dbReference type="CDD" id="cd06225">
    <property type="entry name" value="HAMP"/>
    <property type="match status" value="1"/>
</dbReference>
<dbReference type="Gene3D" id="3.30.450.20">
    <property type="entry name" value="PAS domain"/>
    <property type="match status" value="1"/>
</dbReference>
<dbReference type="Pfam" id="PF06580">
    <property type="entry name" value="His_kinase"/>
    <property type="match status" value="1"/>
</dbReference>
<dbReference type="PROSITE" id="PS50885">
    <property type="entry name" value="HAMP"/>
    <property type="match status" value="1"/>
</dbReference>
<dbReference type="EC" id="2.7.13.3" evidence="3"/>
<dbReference type="PROSITE" id="PS50109">
    <property type="entry name" value="HIS_KIN"/>
    <property type="match status" value="1"/>
</dbReference>
<keyword evidence="6" id="KW-0808">Transferase</keyword>
<keyword evidence="9 17" id="KW-0418">Kinase</keyword>
<dbReference type="SUPFAM" id="SSF158472">
    <property type="entry name" value="HAMP domain-like"/>
    <property type="match status" value="1"/>
</dbReference>
<evidence type="ECO:0000259" key="16">
    <source>
        <dbReference type="PROSITE" id="PS50885"/>
    </source>
</evidence>
<evidence type="ECO:0000256" key="2">
    <source>
        <dbReference type="ARBA" id="ARBA00004651"/>
    </source>
</evidence>
<keyword evidence="4" id="KW-1003">Cell membrane</keyword>
<dbReference type="SMART" id="SM00387">
    <property type="entry name" value="HATPase_c"/>
    <property type="match status" value="1"/>
</dbReference>
<evidence type="ECO:0000256" key="4">
    <source>
        <dbReference type="ARBA" id="ARBA00022475"/>
    </source>
</evidence>
<evidence type="ECO:0000256" key="5">
    <source>
        <dbReference type="ARBA" id="ARBA00022553"/>
    </source>
</evidence>
<dbReference type="GO" id="GO:0000155">
    <property type="term" value="F:phosphorelay sensor kinase activity"/>
    <property type="evidence" value="ECO:0007669"/>
    <property type="project" value="InterPro"/>
</dbReference>
<protein>
    <recommendedName>
        <fullName evidence="3">histidine kinase</fullName>
        <ecNumber evidence="3">2.7.13.3</ecNumber>
    </recommendedName>
</protein>
<proteinExistence type="predicted"/>
<name>A0AAE3D611_9FIRM</name>
<keyword evidence="7 14" id="KW-0812">Transmembrane</keyword>